<dbReference type="InterPro" id="IPR029021">
    <property type="entry name" value="Prot-tyrosine_phosphatase-like"/>
</dbReference>
<organism evidence="2">
    <name type="scientific">Chitinibacter mangrovi</name>
    <dbReference type="NCBI Taxonomy" id="3153927"/>
    <lineage>
        <taxon>Bacteria</taxon>
        <taxon>Pseudomonadati</taxon>
        <taxon>Pseudomonadota</taxon>
        <taxon>Betaproteobacteria</taxon>
        <taxon>Neisseriales</taxon>
        <taxon>Chitinibacteraceae</taxon>
        <taxon>Chitinibacter</taxon>
    </lineage>
</organism>
<dbReference type="PANTHER" id="PTHR23339">
    <property type="entry name" value="TYROSINE SPECIFIC PROTEIN PHOSPHATASE AND DUAL SPECIFICITY PROTEIN PHOSPHATASE"/>
    <property type="match status" value="1"/>
</dbReference>
<name>A0AAU7FBF1_9NEIS</name>
<evidence type="ECO:0000259" key="1">
    <source>
        <dbReference type="PROSITE" id="PS50056"/>
    </source>
</evidence>
<dbReference type="InterPro" id="IPR016130">
    <property type="entry name" value="Tyr_Pase_AS"/>
</dbReference>
<dbReference type="SUPFAM" id="SSF52799">
    <property type="entry name" value="(Phosphotyrosine protein) phosphatases II"/>
    <property type="match status" value="1"/>
</dbReference>
<proteinExistence type="predicted"/>
<reference evidence="2" key="1">
    <citation type="submission" date="2024-05" db="EMBL/GenBank/DDBJ databases">
        <authorList>
            <person name="Yang L."/>
            <person name="Pan L."/>
        </authorList>
    </citation>
    <scope>NUCLEOTIDE SEQUENCE</scope>
    <source>
        <strain evidence="2">FCG-7</strain>
    </source>
</reference>
<dbReference type="Gene3D" id="3.90.190.10">
    <property type="entry name" value="Protein tyrosine phosphatase superfamily"/>
    <property type="match status" value="1"/>
</dbReference>
<sequence length="168" mass="17953">MTHPYDIMPLPEGGGLIFTPCPGTKDVDLRSALQDLHAAGASAVITLMPSHELQENSATDLPAVCAELGMAWFHFPVEDDAAPSDEFASQWALHSADILQMLAEGKTIAVHCKGGSGRTGLMIANILLARQVPLDEATVRVQAIRPKSLRIPAHLAHLQAFAEDGWAV</sequence>
<dbReference type="PROSITE" id="PS00383">
    <property type="entry name" value="TYR_PHOSPHATASE_1"/>
    <property type="match status" value="1"/>
</dbReference>
<protein>
    <recommendedName>
        <fullName evidence="1">Tyrosine specific protein phosphatases domain-containing protein</fullName>
    </recommendedName>
</protein>
<dbReference type="KEGG" id="cmav:ABHF33_01670"/>
<dbReference type="AlphaFoldDB" id="A0AAU7FBF1"/>
<gene>
    <name evidence="2" type="ORF">ABHF33_01670</name>
</gene>
<dbReference type="InterPro" id="IPR000387">
    <property type="entry name" value="Tyr_Pase_dom"/>
</dbReference>
<evidence type="ECO:0000313" key="2">
    <source>
        <dbReference type="EMBL" id="XBM01016.1"/>
    </source>
</evidence>
<dbReference type="EMBL" id="CP157355">
    <property type="protein sequence ID" value="XBM01016.1"/>
    <property type="molecule type" value="Genomic_DNA"/>
</dbReference>
<accession>A0AAU7FBF1</accession>
<dbReference type="InterPro" id="IPR050561">
    <property type="entry name" value="PTP"/>
</dbReference>
<dbReference type="PROSITE" id="PS50056">
    <property type="entry name" value="TYR_PHOSPHATASE_2"/>
    <property type="match status" value="1"/>
</dbReference>
<feature type="domain" description="Tyrosine specific protein phosphatases" evidence="1">
    <location>
        <begin position="93"/>
        <end position="156"/>
    </location>
</feature>
<dbReference type="Pfam" id="PF22785">
    <property type="entry name" value="Tc-R-P"/>
    <property type="match status" value="1"/>
</dbReference>
<dbReference type="RefSeq" id="WP_348945337.1">
    <property type="nucleotide sequence ID" value="NZ_CP157355.1"/>
</dbReference>